<dbReference type="InterPro" id="IPR012674">
    <property type="entry name" value="Calycin"/>
</dbReference>
<feature type="signal peptide" evidence="1">
    <location>
        <begin position="1"/>
        <end position="19"/>
    </location>
</feature>
<feature type="chain" id="PRO_5007287020" evidence="1">
    <location>
        <begin position="20"/>
        <end position="202"/>
    </location>
</feature>
<accession>A0A131Z8F3</accession>
<organism evidence="2">
    <name type="scientific">Rhipicephalus appendiculatus</name>
    <name type="common">Brown ear tick</name>
    <dbReference type="NCBI Taxonomy" id="34631"/>
    <lineage>
        <taxon>Eukaryota</taxon>
        <taxon>Metazoa</taxon>
        <taxon>Ecdysozoa</taxon>
        <taxon>Arthropoda</taxon>
        <taxon>Chelicerata</taxon>
        <taxon>Arachnida</taxon>
        <taxon>Acari</taxon>
        <taxon>Parasitiformes</taxon>
        <taxon>Ixodida</taxon>
        <taxon>Ixodoidea</taxon>
        <taxon>Ixodidae</taxon>
        <taxon>Rhipicephalinae</taxon>
        <taxon>Rhipicephalus</taxon>
        <taxon>Rhipicephalus</taxon>
    </lineage>
</organism>
<sequence length="202" mass="23188">MKLLIASVLLVSHLALCHCQAVPEARSRKDIIDNAKKLLRGPEPLFLVQAVHPTNVLTGNNEYVCWTSTTLKDSSRKFEHTITYYDVTKVGSPVMKQKLGVYTVHMDENLSLQTTNRSTKPRIPGDWKIVEAKEDCMVLGMHVRKDARHHALCLYWVRNSSSIPTRRNCDNAYKNNCENSIYKRYDWMTSCDYSNKPKNKGQ</sequence>
<keyword evidence="1" id="KW-0732">Signal</keyword>
<evidence type="ECO:0000256" key="1">
    <source>
        <dbReference type="SAM" id="SignalP"/>
    </source>
</evidence>
<dbReference type="AlphaFoldDB" id="A0A131Z8F3"/>
<dbReference type="EMBL" id="GEDV01002086">
    <property type="protein sequence ID" value="JAP86471.1"/>
    <property type="molecule type" value="Transcribed_RNA"/>
</dbReference>
<evidence type="ECO:0000313" key="2">
    <source>
        <dbReference type="EMBL" id="JAP86471.1"/>
    </source>
</evidence>
<dbReference type="Gene3D" id="2.40.128.20">
    <property type="match status" value="1"/>
</dbReference>
<proteinExistence type="predicted"/>
<name>A0A131Z8F3_RHIAP</name>
<dbReference type="SUPFAM" id="SSF50814">
    <property type="entry name" value="Lipocalins"/>
    <property type="match status" value="1"/>
</dbReference>
<reference evidence="2" key="1">
    <citation type="journal article" date="2016" name="Ticks Tick Borne Dis.">
        <title>De novo assembly and annotation of the salivary gland transcriptome of Rhipicephalus appendiculatus male and female ticks during blood feeding.</title>
        <authorList>
            <person name="de Castro M.H."/>
            <person name="de Klerk D."/>
            <person name="Pienaar R."/>
            <person name="Latif A.A."/>
            <person name="Rees D.J."/>
            <person name="Mans B.J."/>
        </authorList>
    </citation>
    <scope>NUCLEOTIDE SEQUENCE</scope>
    <source>
        <tissue evidence="2">Salivary glands</tissue>
    </source>
</reference>
<protein>
    <submittedName>
        <fullName evidence="2">Lipocalin</fullName>
    </submittedName>
</protein>